<accession>A0A7K4HR26</accession>
<gene>
    <name evidence="2" type="ORF">HWN36_09260</name>
</gene>
<dbReference type="AlphaFoldDB" id="A0A7K4HR26"/>
<keyword evidence="1" id="KW-0472">Membrane</keyword>
<proteinExistence type="predicted"/>
<dbReference type="RefSeq" id="WP_176789073.1">
    <property type="nucleotide sequence ID" value="NZ_JABXWR010000001.1"/>
</dbReference>
<name>A0A7K4HR26_9EURY</name>
<keyword evidence="3" id="KW-1185">Reference proteome</keyword>
<keyword evidence="1" id="KW-0812">Transmembrane</keyword>
<evidence type="ECO:0000256" key="1">
    <source>
        <dbReference type="SAM" id="Phobius"/>
    </source>
</evidence>
<evidence type="ECO:0008006" key="4">
    <source>
        <dbReference type="Google" id="ProtNLM"/>
    </source>
</evidence>
<dbReference type="Proteomes" id="UP000570823">
    <property type="component" value="Unassembled WGS sequence"/>
</dbReference>
<reference evidence="2 3" key="1">
    <citation type="submission" date="2020-06" db="EMBL/GenBank/DDBJ databases">
        <title>Methanofollis fontis sp. nov., a methanogen isolated from marine sediments near a cold seep at Four-Way Closure Ridge offshore southwestern Taiwan.</title>
        <authorList>
            <person name="Chen S.-C."/>
            <person name="Teng N.-H."/>
            <person name="Lin Y.-S."/>
            <person name="Lai M.-C."/>
            <person name="Chen H.-H."/>
            <person name="Wang C.-C."/>
        </authorList>
    </citation>
    <scope>NUCLEOTIDE SEQUENCE [LARGE SCALE GENOMIC DNA]</scope>
    <source>
        <strain evidence="2 3">DSM 2702</strain>
    </source>
</reference>
<dbReference type="InterPro" id="IPR046139">
    <property type="entry name" value="DUF6141"/>
</dbReference>
<dbReference type="Pfam" id="PF19638">
    <property type="entry name" value="DUF6141"/>
    <property type="match status" value="1"/>
</dbReference>
<dbReference type="OrthoDB" id="132173at2157"/>
<keyword evidence="1" id="KW-1133">Transmembrane helix</keyword>
<evidence type="ECO:0000313" key="2">
    <source>
        <dbReference type="EMBL" id="NVO67487.1"/>
    </source>
</evidence>
<evidence type="ECO:0000313" key="3">
    <source>
        <dbReference type="Proteomes" id="UP000570823"/>
    </source>
</evidence>
<feature type="transmembrane region" description="Helical" evidence="1">
    <location>
        <begin position="16"/>
        <end position="33"/>
    </location>
</feature>
<organism evidence="2 3">
    <name type="scientific">Methanofollis tationis</name>
    <dbReference type="NCBI Taxonomy" id="81417"/>
    <lineage>
        <taxon>Archaea</taxon>
        <taxon>Methanobacteriati</taxon>
        <taxon>Methanobacteriota</taxon>
        <taxon>Stenosarchaea group</taxon>
        <taxon>Methanomicrobia</taxon>
        <taxon>Methanomicrobiales</taxon>
        <taxon>Methanomicrobiaceae</taxon>
        <taxon>Methanofollis</taxon>
    </lineage>
</organism>
<sequence>MTEHALFRERQHFRQIWLWVLLLAIALISWWGAVQQVVLGIPFGTNPGPDWMAVLIALVFGTVFPLFFTVLALQVEVRGDGLYYRFFPFHLRYRRIGWNETVAYAPVSYSPLSSYGGWGIRWGAGGKAYNVAGNLGVRFCLADGRKILFGSADPSGFAEAVQVASGIGADPSGVCDNSHRPFS</sequence>
<feature type="transmembrane region" description="Helical" evidence="1">
    <location>
        <begin position="53"/>
        <end position="75"/>
    </location>
</feature>
<protein>
    <recommendedName>
        <fullName evidence="4">Bacterial Pleckstrin homology domain-containing protein</fullName>
    </recommendedName>
</protein>
<dbReference type="EMBL" id="JABXWR010000001">
    <property type="protein sequence ID" value="NVO67487.1"/>
    <property type="molecule type" value="Genomic_DNA"/>
</dbReference>
<comment type="caution">
    <text evidence="2">The sequence shown here is derived from an EMBL/GenBank/DDBJ whole genome shotgun (WGS) entry which is preliminary data.</text>
</comment>